<name>A0ABU3Q6A2_9SPHN</name>
<gene>
    <name evidence="1" type="ORF">RQX22_08270</name>
</gene>
<sequence>MLGRIIGAAIGKKMAGRYDGTRGMILGALAPTIARRAFGPLGLAIGGGYLAKKYYDGRKARRARASAEI</sequence>
<dbReference type="Proteomes" id="UP001259572">
    <property type="component" value="Unassembled WGS sequence"/>
</dbReference>
<organism evidence="1 2">
    <name type="scientific">Sphingosinicella rhizophila</name>
    <dbReference type="NCBI Taxonomy" id="3050082"/>
    <lineage>
        <taxon>Bacteria</taxon>
        <taxon>Pseudomonadati</taxon>
        <taxon>Pseudomonadota</taxon>
        <taxon>Alphaproteobacteria</taxon>
        <taxon>Sphingomonadales</taxon>
        <taxon>Sphingosinicellaceae</taxon>
        <taxon>Sphingosinicella</taxon>
    </lineage>
</organism>
<comment type="caution">
    <text evidence="1">The sequence shown here is derived from an EMBL/GenBank/DDBJ whole genome shotgun (WGS) entry which is preliminary data.</text>
</comment>
<proteinExistence type="predicted"/>
<reference evidence="1 2" key="1">
    <citation type="submission" date="2023-05" db="EMBL/GenBank/DDBJ databases">
        <authorList>
            <person name="Guo Y."/>
        </authorList>
    </citation>
    <scope>NUCLEOTIDE SEQUENCE [LARGE SCALE GENOMIC DNA]</scope>
    <source>
        <strain evidence="1 2">GR2756</strain>
    </source>
</reference>
<protein>
    <submittedName>
        <fullName evidence="1">Uncharacterized protein</fullName>
    </submittedName>
</protein>
<evidence type="ECO:0000313" key="2">
    <source>
        <dbReference type="Proteomes" id="UP001259572"/>
    </source>
</evidence>
<accession>A0ABU3Q6A2</accession>
<evidence type="ECO:0000313" key="1">
    <source>
        <dbReference type="EMBL" id="MDT9598942.1"/>
    </source>
</evidence>
<dbReference type="RefSeq" id="WP_315725425.1">
    <property type="nucleotide sequence ID" value="NZ_JAVUPU010000003.1"/>
</dbReference>
<dbReference type="EMBL" id="JAVUPU010000003">
    <property type="protein sequence ID" value="MDT9598942.1"/>
    <property type="molecule type" value="Genomic_DNA"/>
</dbReference>
<keyword evidence="2" id="KW-1185">Reference proteome</keyword>